<name>A0AAN9IBP1_CLITE</name>
<proteinExistence type="predicted"/>
<keyword evidence="2" id="KW-1185">Reference proteome</keyword>
<dbReference type="EMBL" id="JAYKXN010000007">
    <property type="protein sequence ID" value="KAK7271045.1"/>
    <property type="molecule type" value="Genomic_DNA"/>
</dbReference>
<dbReference type="PANTHER" id="PTHR33737">
    <property type="entry name" value="OS05G0121800 PROTEIN"/>
    <property type="match status" value="1"/>
</dbReference>
<organism evidence="1 2">
    <name type="scientific">Clitoria ternatea</name>
    <name type="common">Butterfly pea</name>
    <dbReference type="NCBI Taxonomy" id="43366"/>
    <lineage>
        <taxon>Eukaryota</taxon>
        <taxon>Viridiplantae</taxon>
        <taxon>Streptophyta</taxon>
        <taxon>Embryophyta</taxon>
        <taxon>Tracheophyta</taxon>
        <taxon>Spermatophyta</taxon>
        <taxon>Magnoliopsida</taxon>
        <taxon>eudicotyledons</taxon>
        <taxon>Gunneridae</taxon>
        <taxon>Pentapetalae</taxon>
        <taxon>rosids</taxon>
        <taxon>fabids</taxon>
        <taxon>Fabales</taxon>
        <taxon>Fabaceae</taxon>
        <taxon>Papilionoideae</taxon>
        <taxon>50 kb inversion clade</taxon>
        <taxon>NPAAA clade</taxon>
        <taxon>indigoferoid/millettioid clade</taxon>
        <taxon>Phaseoleae</taxon>
        <taxon>Clitoria</taxon>
    </lineage>
</organism>
<gene>
    <name evidence="1" type="ORF">RJT34_26634</name>
</gene>
<sequence length="494" mass="54569">MARVTRIQELPFFDSDKRKKIDGSTLFSNVEAEDAKDKNIVKKDMQSLESEIKYDLRQSLAWDSAFSTSAGILEVEVEDLFNASNSWHSETGFDIEDQLLSIRYMKPEFNLRKSLAWDSAFFTSEGVLNLEELSLVNKGFKKSEMDKLPRIEELQISSESSCTIESDGSSLTSFKISAGNGISVLSSPLKPSKMSRRVRNAQTAPTKKVSFLSSGVNGKSKVKATSGKYLVENSNMLKTCSDNCSCTTPTSELSSFSSQCCMNASKDLRSPNSQLSTWQSSFEFSIVKSDTPNSNTSSRNFTFVPPPSKHRITNEMIPENCYSTYSSLKKNSSFISPSVSMDRFSLVSSTSTALSRSDLEVLPHGESNVSHDDKGIMCSNPSVEAKGSKYISFESFRSVKPSCLRMPSSKIGYFDVDNSLLPIDKGGKKSHSNDASKTQILKDVRNEMTCPLQTRKSTISRTVKFGLAAVSKAGEGKDYLRNGEQMANVRGPRI</sequence>
<dbReference type="InterPro" id="IPR045882">
    <property type="entry name" value="GPT1/2"/>
</dbReference>
<protein>
    <submittedName>
        <fullName evidence="1">Uncharacterized protein</fullName>
    </submittedName>
</protein>
<dbReference type="AlphaFoldDB" id="A0AAN9IBP1"/>
<dbReference type="Proteomes" id="UP001359559">
    <property type="component" value="Unassembled WGS sequence"/>
</dbReference>
<comment type="caution">
    <text evidence="1">The sequence shown here is derived from an EMBL/GenBank/DDBJ whole genome shotgun (WGS) entry which is preliminary data.</text>
</comment>
<reference evidence="1 2" key="1">
    <citation type="submission" date="2024-01" db="EMBL/GenBank/DDBJ databases">
        <title>The genomes of 5 underutilized Papilionoideae crops provide insights into root nodulation and disease resistance.</title>
        <authorList>
            <person name="Yuan L."/>
        </authorList>
    </citation>
    <scope>NUCLEOTIDE SEQUENCE [LARGE SCALE GENOMIC DNA]</scope>
    <source>
        <strain evidence="1">LY-2023</strain>
        <tissue evidence="1">Leaf</tissue>
    </source>
</reference>
<dbReference type="GO" id="GO:0008017">
    <property type="term" value="F:microtubule binding"/>
    <property type="evidence" value="ECO:0007669"/>
    <property type="project" value="InterPro"/>
</dbReference>
<evidence type="ECO:0000313" key="1">
    <source>
        <dbReference type="EMBL" id="KAK7271045.1"/>
    </source>
</evidence>
<evidence type="ECO:0000313" key="2">
    <source>
        <dbReference type="Proteomes" id="UP001359559"/>
    </source>
</evidence>
<dbReference type="PANTHER" id="PTHR33737:SF2">
    <property type="entry name" value="OS12G0102700 PROTEIN"/>
    <property type="match status" value="1"/>
</dbReference>
<accession>A0AAN9IBP1</accession>